<gene>
    <name evidence="3" type="ORF">EDS130_LOCUS46008</name>
    <name evidence="2" type="ORF">XAT740_LOCUS37502</name>
</gene>
<sequence length="280" mass="33330">MNIKQCWQKGIYLIILYFTLILLIFELVQPNYLKNILTSLPIIGKSERVVSISWNCPLNLSQKTYPYYNASWCTQEFLAGTYQRKLKLRELLYLTDELQSTRKSISLITCEKELFQQYRQARSSTDRPDVIVYLTQKQSHTVYKRDVFVNTQKSLDMLFQHYSAIYNADILLLTNKNAFNDDDRAILSRNGTRKNLRFFEIAGPYWDYIPECINQKIDLQYENSFKIGYRQMIRLYSTVIPDLLHNLGYEWMMRMDEESRYVTTPSPLNELELFENISFI</sequence>
<organism evidence="3 5">
    <name type="scientific">Adineta ricciae</name>
    <name type="common">Rotifer</name>
    <dbReference type="NCBI Taxonomy" id="249248"/>
    <lineage>
        <taxon>Eukaryota</taxon>
        <taxon>Metazoa</taxon>
        <taxon>Spiralia</taxon>
        <taxon>Gnathifera</taxon>
        <taxon>Rotifera</taxon>
        <taxon>Eurotatoria</taxon>
        <taxon>Bdelloidea</taxon>
        <taxon>Adinetida</taxon>
        <taxon>Adinetidae</taxon>
        <taxon>Adineta</taxon>
    </lineage>
</organism>
<keyword evidence="1" id="KW-0472">Membrane</keyword>
<dbReference type="AlphaFoldDB" id="A0A815WZQ4"/>
<evidence type="ECO:0000256" key="1">
    <source>
        <dbReference type="SAM" id="Phobius"/>
    </source>
</evidence>
<proteinExistence type="predicted"/>
<comment type="caution">
    <text evidence="3">The sequence shown here is derived from an EMBL/GenBank/DDBJ whole genome shotgun (WGS) entry which is preliminary data.</text>
</comment>
<dbReference type="OrthoDB" id="439943at2759"/>
<dbReference type="InterPro" id="IPR029044">
    <property type="entry name" value="Nucleotide-diphossugar_trans"/>
</dbReference>
<evidence type="ECO:0000313" key="5">
    <source>
        <dbReference type="Proteomes" id="UP000663852"/>
    </source>
</evidence>
<dbReference type="Gene3D" id="3.90.550.10">
    <property type="entry name" value="Spore Coat Polysaccharide Biosynthesis Protein SpsA, Chain A"/>
    <property type="match status" value="1"/>
</dbReference>
<keyword evidence="1" id="KW-0812">Transmembrane</keyword>
<evidence type="ECO:0000313" key="3">
    <source>
        <dbReference type="EMBL" id="CAF1551057.1"/>
    </source>
</evidence>
<feature type="transmembrane region" description="Helical" evidence="1">
    <location>
        <begin position="12"/>
        <end position="33"/>
    </location>
</feature>
<keyword evidence="4" id="KW-1185">Reference proteome</keyword>
<reference evidence="3" key="1">
    <citation type="submission" date="2021-02" db="EMBL/GenBank/DDBJ databases">
        <authorList>
            <person name="Nowell W R."/>
        </authorList>
    </citation>
    <scope>NUCLEOTIDE SEQUENCE</scope>
</reference>
<evidence type="ECO:0000313" key="4">
    <source>
        <dbReference type="Proteomes" id="UP000663828"/>
    </source>
</evidence>
<keyword evidence="1" id="KW-1133">Transmembrane helix</keyword>
<dbReference type="EMBL" id="CAJNOR010003949">
    <property type="protein sequence ID" value="CAF1462277.1"/>
    <property type="molecule type" value="Genomic_DNA"/>
</dbReference>
<accession>A0A815WZQ4</accession>
<dbReference type="Proteomes" id="UP000663828">
    <property type="component" value="Unassembled WGS sequence"/>
</dbReference>
<dbReference type="Proteomes" id="UP000663852">
    <property type="component" value="Unassembled WGS sequence"/>
</dbReference>
<name>A0A815WZQ4_ADIRI</name>
<evidence type="ECO:0000313" key="2">
    <source>
        <dbReference type="EMBL" id="CAF1462277.1"/>
    </source>
</evidence>
<protein>
    <submittedName>
        <fullName evidence="3">Uncharacterized protein</fullName>
    </submittedName>
</protein>
<dbReference type="EMBL" id="CAJNOJ010001430">
    <property type="protein sequence ID" value="CAF1551057.1"/>
    <property type="molecule type" value="Genomic_DNA"/>
</dbReference>